<evidence type="ECO:0000313" key="5">
    <source>
        <dbReference type="Proteomes" id="UP000076532"/>
    </source>
</evidence>
<dbReference type="GO" id="GO:0000028">
    <property type="term" value="P:ribosomal small subunit assembly"/>
    <property type="evidence" value="ECO:0007669"/>
    <property type="project" value="TreeGrafter"/>
</dbReference>
<feature type="region of interest" description="Disordered" evidence="2">
    <location>
        <begin position="184"/>
        <end position="217"/>
    </location>
</feature>
<dbReference type="GO" id="GO:0006364">
    <property type="term" value="P:rRNA processing"/>
    <property type="evidence" value="ECO:0007669"/>
    <property type="project" value="TreeGrafter"/>
</dbReference>
<dbReference type="SUPFAM" id="SSF54928">
    <property type="entry name" value="RNA-binding domain, RBD"/>
    <property type="match status" value="1"/>
</dbReference>
<dbReference type="InterPro" id="IPR012677">
    <property type="entry name" value="Nucleotide-bd_a/b_plait_sf"/>
</dbReference>
<dbReference type="PANTHER" id="PTHR13191:SF0">
    <property type="entry name" value="RIBOSOMAL RNA-PROCESSING PROTEIN 7 HOMOLOG A-RELATED"/>
    <property type="match status" value="1"/>
</dbReference>
<organism evidence="4 5">
    <name type="scientific">Athelia psychrophila</name>
    <dbReference type="NCBI Taxonomy" id="1759441"/>
    <lineage>
        <taxon>Eukaryota</taxon>
        <taxon>Fungi</taxon>
        <taxon>Dikarya</taxon>
        <taxon>Basidiomycota</taxon>
        <taxon>Agaricomycotina</taxon>
        <taxon>Agaricomycetes</taxon>
        <taxon>Agaricomycetidae</taxon>
        <taxon>Atheliales</taxon>
        <taxon>Atheliaceae</taxon>
        <taxon>Athelia</taxon>
    </lineage>
</organism>
<feature type="domain" description="Ribosomal RNA-processing protein 7 C-terminal" evidence="3">
    <location>
        <begin position="233"/>
        <end position="363"/>
    </location>
</feature>
<feature type="compositionally biased region" description="Pro residues" evidence="2">
    <location>
        <begin position="146"/>
        <end position="158"/>
    </location>
</feature>
<evidence type="ECO:0000256" key="1">
    <source>
        <dbReference type="ARBA" id="ARBA00006110"/>
    </source>
</evidence>
<dbReference type="InterPro" id="IPR035979">
    <property type="entry name" value="RBD_domain_sf"/>
</dbReference>
<name>A0A166K5Q3_9AGAM</name>
<evidence type="ECO:0000313" key="4">
    <source>
        <dbReference type="EMBL" id="KZP21556.1"/>
    </source>
</evidence>
<dbReference type="STRING" id="436010.A0A166K5Q3"/>
<proteinExistence type="inferred from homology"/>
<dbReference type="Proteomes" id="UP000076532">
    <property type="component" value="Unassembled WGS sequence"/>
</dbReference>
<dbReference type="Gene3D" id="6.10.250.1770">
    <property type="match status" value="1"/>
</dbReference>
<dbReference type="PANTHER" id="PTHR13191">
    <property type="entry name" value="RIBOSOMAL RNA PROCESSING PROTEIN 7-RELATED"/>
    <property type="match status" value="1"/>
</dbReference>
<feature type="region of interest" description="Disordered" evidence="2">
    <location>
        <begin position="103"/>
        <end position="163"/>
    </location>
</feature>
<dbReference type="OrthoDB" id="5390at2759"/>
<dbReference type="InterPro" id="IPR040446">
    <property type="entry name" value="RRP7"/>
</dbReference>
<feature type="compositionally biased region" description="Acidic residues" evidence="2">
    <location>
        <begin position="106"/>
        <end position="131"/>
    </location>
</feature>
<dbReference type="EMBL" id="KV417546">
    <property type="protein sequence ID" value="KZP21556.1"/>
    <property type="molecule type" value="Genomic_DNA"/>
</dbReference>
<accession>A0A166K5Q3</accession>
<dbReference type="InterPro" id="IPR024326">
    <property type="entry name" value="RRP7_C"/>
</dbReference>
<comment type="similarity">
    <text evidence="1">Belongs to the RRP7 family.</text>
</comment>
<feature type="compositionally biased region" description="Low complexity" evidence="2">
    <location>
        <begin position="45"/>
        <end position="54"/>
    </location>
</feature>
<dbReference type="GO" id="GO:0032545">
    <property type="term" value="C:CURI complex"/>
    <property type="evidence" value="ECO:0007669"/>
    <property type="project" value="TreeGrafter"/>
</dbReference>
<sequence>MKTKLSEALPAQVAGFTLLPIVYPALPSSSGSTSTSATHFLYARPHGGPSTHSKGGSGGKGKGRELPGGRTLFLVNTPPDATERELVLLFKHAGTVEQVVFKGEFDPDNAGDSDSEDEGEGEDGAEMDVDEELPRKKRKLSKDDPNAPPKVTPLPQPTPSLRTLRRTGGQAYVVFLDPSSLDRAISNPVKPRAWPTPPSSTTLKSKPSASETHADADTSPCGLAHYLAQHAALRPPLDAVREHADTYMALFEHNLALAKQSQGKYKKGEAVVDEEGFTLVTRGGAYGKTLGGGVGVASKNFDPTRGGGLNRGRKKKEGKEKEAFYAFQKAEKQRKEIMDLKKNWEVDKAKVEKLKESRRFRPY</sequence>
<gene>
    <name evidence="4" type="ORF">FIBSPDRAFT_919531</name>
</gene>
<dbReference type="GO" id="GO:0003676">
    <property type="term" value="F:nucleic acid binding"/>
    <property type="evidence" value="ECO:0007669"/>
    <property type="project" value="InterPro"/>
</dbReference>
<keyword evidence="5" id="KW-1185">Reference proteome</keyword>
<dbReference type="Gene3D" id="3.30.70.330">
    <property type="match status" value="1"/>
</dbReference>
<dbReference type="GO" id="GO:0034456">
    <property type="term" value="C:UTP-C complex"/>
    <property type="evidence" value="ECO:0007669"/>
    <property type="project" value="TreeGrafter"/>
</dbReference>
<dbReference type="AlphaFoldDB" id="A0A166K5Q3"/>
<feature type="region of interest" description="Disordered" evidence="2">
    <location>
        <begin position="40"/>
        <end position="72"/>
    </location>
</feature>
<dbReference type="Pfam" id="PF12923">
    <property type="entry name" value="RRP7"/>
    <property type="match status" value="1"/>
</dbReference>
<evidence type="ECO:0000256" key="2">
    <source>
        <dbReference type="SAM" id="MobiDB-lite"/>
    </source>
</evidence>
<reference evidence="4 5" key="1">
    <citation type="journal article" date="2016" name="Mol. Biol. Evol.">
        <title>Comparative Genomics of Early-Diverging Mushroom-Forming Fungi Provides Insights into the Origins of Lignocellulose Decay Capabilities.</title>
        <authorList>
            <person name="Nagy L.G."/>
            <person name="Riley R."/>
            <person name="Tritt A."/>
            <person name="Adam C."/>
            <person name="Daum C."/>
            <person name="Floudas D."/>
            <person name="Sun H."/>
            <person name="Yadav J.S."/>
            <person name="Pangilinan J."/>
            <person name="Larsson K.H."/>
            <person name="Matsuura K."/>
            <person name="Barry K."/>
            <person name="Labutti K."/>
            <person name="Kuo R."/>
            <person name="Ohm R.A."/>
            <person name="Bhattacharya S.S."/>
            <person name="Shirouzu T."/>
            <person name="Yoshinaga Y."/>
            <person name="Martin F.M."/>
            <person name="Grigoriev I.V."/>
            <person name="Hibbett D.S."/>
        </authorList>
    </citation>
    <scope>NUCLEOTIDE SEQUENCE [LARGE SCALE GENOMIC DNA]</scope>
    <source>
        <strain evidence="4 5">CBS 109695</strain>
    </source>
</reference>
<evidence type="ECO:0000259" key="3">
    <source>
        <dbReference type="Pfam" id="PF12923"/>
    </source>
</evidence>
<feature type="compositionally biased region" description="Low complexity" evidence="2">
    <location>
        <begin position="199"/>
        <end position="208"/>
    </location>
</feature>
<protein>
    <recommendedName>
        <fullName evidence="3">Ribosomal RNA-processing protein 7 C-terminal domain-containing protein</fullName>
    </recommendedName>
</protein>